<dbReference type="EMBL" id="JBHMFI010000001">
    <property type="protein sequence ID" value="MFB9071630.1"/>
    <property type="molecule type" value="Genomic_DNA"/>
</dbReference>
<accession>A0ABV5FY96</accession>
<organism evidence="1 2">
    <name type="scientific">Citricoccus parietis</name>
    <dbReference type="NCBI Taxonomy" id="592307"/>
    <lineage>
        <taxon>Bacteria</taxon>
        <taxon>Bacillati</taxon>
        <taxon>Actinomycetota</taxon>
        <taxon>Actinomycetes</taxon>
        <taxon>Micrococcales</taxon>
        <taxon>Micrococcaceae</taxon>
        <taxon>Citricoccus</taxon>
    </lineage>
</organism>
<evidence type="ECO:0000313" key="2">
    <source>
        <dbReference type="Proteomes" id="UP001589575"/>
    </source>
</evidence>
<protein>
    <recommendedName>
        <fullName evidence="3">Secreted protein</fullName>
    </recommendedName>
</protein>
<keyword evidence="2" id="KW-1185">Reference proteome</keyword>
<sequence>MPASAEQPERPTAKAPAPSMAAARIVDLLCMCILSRCTLCVQIIAMRDGDNNRCRTSHAQIVARVSTGMMFNGCRPRRGARLRISALRTQQCGRRSQLISAHTVHSG</sequence>
<reference evidence="1 2" key="1">
    <citation type="submission" date="2024-09" db="EMBL/GenBank/DDBJ databases">
        <authorList>
            <person name="Sun Q."/>
            <person name="Mori K."/>
        </authorList>
    </citation>
    <scope>NUCLEOTIDE SEQUENCE [LARGE SCALE GENOMIC DNA]</scope>
    <source>
        <strain evidence="1 2">CCM 7609</strain>
    </source>
</reference>
<comment type="caution">
    <text evidence="1">The sequence shown here is derived from an EMBL/GenBank/DDBJ whole genome shotgun (WGS) entry which is preliminary data.</text>
</comment>
<dbReference type="Proteomes" id="UP001589575">
    <property type="component" value="Unassembled WGS sequence"/>
</dbReference>
<evidence type="ECO:0000313" key="1">
    <source>
        <dbReference type="EMBL" id="MFB9071630.1"/>
    </source>
</evidence>
<evidence type="ECO:0008006" key="3">
    <source>
        <dbReference type="Google" id="ProtNLM"/>
    </source>
</evidence>
<proteinExistence type="predicted"/>
<name>A0ABV5FY96_9MICC</name>
<gene>
    <name evidence="1" type="ORF">ACFFX0_10620</name>
</gene>